<dbReference type="EMBL" id="KK103225">
    <property type="protein sequence ID" value="KIY95964.1"/>
    <property type="molecule type" value="Genomic_DNA"/>
</dbReference>
<reference evidence="3 4" key="1">
    <citation type="journal article" date="2013" name="BMC Genomics">
        <title>Reconstruction of the lipid metabolism for the microalga Monoraphidium neglectum from its genome sequence reveals characteristics suitable for biofuel production.</title>
        <authorList>
            <person name="Bogen C."/>
            <person name="Al-Dilaimi A."/>
            <person name="Albersmeier A."/>
            <person name="Wichmann J."/>
            <person name="Grundmann M."/>
            <person name="Rupp O."/>
            <person name="Lauersen K.J."/>
            <person name="Blifernez-Klassen O."/>
            <person name="Kalinowski J."/>
            <person name="Goesmann A."/>
            <person name="Mussgnug J.H."/>
            <person name="Kruse O."/>
        </authorList>
    </citation>
    <scope>NUCLEOTIDE SEQUENCE [LARGE SCALE GENOMIC DNA]</scope>
    <source>
        <strain evidence="3 4">SAG 48.87</strain>
    </source>
</reference>
<feature type="coiled-coil region" evidence="1">
    <location>
        <begin position="366"/>
        <end position="396"/>
    </location>
</feature>
<keyword evidence="4" id="KW-1185">Reference proteome</keyword>
<protein>
    <submittedName>
        <fullName evidence="3">Uncharacterized protein</fullName>
    </submittedName>
</protein>
<feature type="compositionally biased region" description="Low complexity" evidence="2">
    <location>
        <begin position="65"/>
        <end position="85"/>
    </location>
</feature>
<evidence type="ECO:0000313" key="3">
    <source>
        <dbReference type="EMBL" id="KIY95964.1"/>
    </source>
</evidence>
<accession>A0A0D2LWX4</accession>
<proteinExistence type="predicted"/>
<feature type="compositionally biased region" description="Low complexity" evidence="2">
    <location>
        <begin position="316"/>
        <end position="342"/>
    </location>
</feature>
<feature type="region of interest" description="Disordered" evidence="2">
    <location>
        <begin position="1"/>
        <end position="196"/>
    </location>
</feature>
<sequence>MADDDECWAGPEEGEESELGSSELDDIPLVLSESDASPGPSTPPSARSERATSARGPGISDANDRAASSDAAAAKQHEQQQQQQEHVCDRPRPVPPRFALQLPAPSGGRSALQLPVPPGATADGGDQQQQHQGSTHQSLRQMPRVPQLIGFSDDAAGGGGGPYTRGAKPPPLALFVTSASSPAHSPARGPDAAAGRMQLNLQRPGMQQQQQQQQAAAKGEVTIQVQLLLPAFDLVLPAASRRRSSDAAEGAAPAGAPDPAAVRDAIARALGVLPQHLLFHSSAQGPSDLPWGAPAATAPGGTGASDGNCAGNGWPARGAASSSSSRLASSSSSNSRGGACAAAPPPPPGPGLVVVSLSDGACSFCLADLEDSLRRAELAAAALKEQQAAHEALQAQLVLRSLEVAERAADAQRLRQGAEGLQRELQRLK</sequence>
<feature type="region of interest" description="Disordered" evidence="2">
    <location>
        <begin position="289"/>
        <end position="345"/>
    </location>
</feature>
<dbReference type="RefSeq" id="XP_013894984.1">
    <property type="nucleotide sequence ID" value="XM_014039530.1"/>
</dbReference>
<dbReference type="Proteomes" id="UP000054498">
    <property type="component" value="Unassembled WGS sequence"/>
</dbReference>
<gene>
    <name evidence="3" type="ORF">MNEG_11996</name>
</gene>
<dbReference type="AlphaFoldDB" id="A0A0D2LWX4"/>
<evidence type="ECO:0000256" key="1">
    <source>
        <dbReference type="SAM" id="Coils"/>
    </source>
</evidence>
<dbReference type="KEGG" id="mng:MNEG_11996"/>
<feature type="compositionally biased region" description="Low complexity" evidence="2">
    <location>
        <begin position="119"/>
        <end position="138"/>
    </location>
</feature>
<keyword evidence="1" id="KW-0175">Coiled coil</keyword>
<evidence type="ECO:0000256" key="2">
    <source>
        <dbReference type="SAM" id="MobiDB-lite"/>
    </source>
</evidence>
<feature type="compositionally biased region" description="Acidic residues" evidence="2">
    <location>
        <begin position="1"/>
        <end position="26"/>
    </location>
</feature>
<name>A0A0D2LWX4_9CHLO</name>
<evidence type="ECO:0000313" key="4">
    <source>
        <dbReference type="Proteomes" id="UP000054498"/>
    </source>
</evidence>
<dbReference type="GeneID" id="25729314"/>
<organism evidence="3 4">
    <name type="scientific">Monoraphidium neglectum</name>
    <dbReference type="NCBI Taxonomy" id="145388"/>
    <lineage>
        <taxon>Eukaryota</taxon>
        <taxon>Viridiplantae</taxon>
        <taxon>Chlorophyta</taxon>
        <taxon>core chlorophytes</taxon>
        <taxon>Chlorophyceae</taxon>
        <taxon>CS clade</taxon>
        <taxon>Sphaeropleales</taxon>
        <taxon>Selenastraceae</taxon>
        <taxon>Monoraphidium</taxon>
    </lineage>
</organism>